<accession>R9LRW7</accession>
<dbReference type="Pfam" id="PF13302">
    <property type="entry name" value="Acetyltransf_3"/>
    <property type="match status" value="1"/>
</dbReference>
<dbReference type="EMBL" id="ASSZ01000008">
    <property type="protein sequence ID" value="EOS58462.1"/>
    <property type="molecule type" value="Genomic_DNA"/>
</dbReference>
<dbReference type="AlphaFoldDB" id="R9LRW7"/>
<feature type="domain" description="N-acetyltransferase" evidence="1">
    <location>
        <begin position="11"/>
        <end position="164"/>
    </location>
</feature>
<evidence type="ECO:0000313" key="3">
    <source>
        <dbReference type="Proteomes" id="UP000019598"/>
    </source>
</evidence>
<gene>
    <name evidence="2" type="ORF">C812_00381</name>
</gene>
<evidence type="ECO:0000259" key="1">
    <source>
        <dbReference type="PROSITE" id="PS51186"/>
    </source>
</evidence>
<dbReference type="RefSeq" id="WP_016310985.1">
    <property type="nucleotide sequence ID" value="NZ_KE159652.1"/>
</dbReference>
<dbReference type="GeneID" id="43343463"/>
<dbReference type="OrthoDB" id="9795206at2"/>
<organism evidence="2 3">
    <name type="scientific">Paenibacillus barengoltzii G22</name>
    <dbReference type="NCBI Taxonomy" id="1235795"/>
    <lineage>
        <taxon>Bacteria</taxon>
        <taxon>Bacillati</taxon>
        <taxon>Bacillota</taxon>
        <taxon>Bacilli</taxon>
        <taxon>Bacillales</taxon>
        <taxon>Paenibacillaceae</taxon>
        <taxon>Paenibacillus</taxon>
    </lineage>
</organism>
<dbReference type="PROSITE" id="PS51186">
    <property type="entry name" value="GNAT"/>
    <property type="match status" value="1"/>
</dbReference>
<protein>
    <recommendedName>
        <fullName evidence="1">N-acetyltransferase domain-containing protein</fullName>
    </recommendedName>
</protein>
<dbReference type="InterPro" id="IPR016181">
    <property type="entry name" value="Acyl_CoA_acyltransferase"/>
</dbReference>
<evidence type="ECO:0000313" key="2">
    <source>
        <dbReference type="EMBL" id="EOS58462.1"/>
    </source>
</evidence>
<sequence length="167" mass="19813">MTQYIVSNNELFIRKTELEDLNYVLQAEQDPESKKFILSWSREQHERAISNDDSLHLIVEDTNRRKIGYVIIQGMKNPNRCYEIVRINLSVRNQGYGKKVMKLILDYLFNQLKAHRVWLDVKEGNQRAFHVYQSLGFKVEGTLRECIKKESHYESLIIMGLLRTEYS</sequence>
<dbReference type="InterPro" id="IPR000182">
    <property type="entry name" value="GNAT_dom"/>
</dbReference>
<dbReference type="GO" id="GO:0016747">
    <property type="term" value="F:acyltransferase activity, transferring groups other than amino-acyl groups"/>
    <property type="evidence" value="ECO:0007669"/>
    <property type="project" value="InterPro"/>
</dbReference>
<dbReference type="PANTHER" id="PTHR43415:SF3">
    <property type="entry name" value="GNAT-FAMILY ACETYLTRANSFERASE"/>
    <property type="match status" value="1"/>
</dbReference>
<dbReference type="Proteomes" id="UP000019598">
    <property type="component" value="Unassembled WGS sequence"/>
</dbReference>
<reference evidence="2 3" key="1">
    <citation type="submission" date="2013-04" db="EMBL/GenBank/DDBJ databases">
        <title>The Genome Sequence of Paenibacillus barengoltzii G22.</title>
        <authorList>
            <consortium name="The Broad Institute Genomics Platform"/>
            <consortium name="The Broad Institute Genome Sequencing Center for Infectious Disease"/>
            <person name="Earl A."/>
            <person name="Xavier R."/>
            <person name="Elson C."/>
            <person name="Duck W."/>
            <person name="Walker B."/>
            <person name="Young S."/>
            <person name="Zeng Q."/>
            <person name="Gargeya S."/>
            <person name="Fitzgerald M."/>
            <person name="Haas B."/>
            <person name="Abouelleil A."/>
            <person name="Allen A.W."/>
            <person name="Alvarado L."/>
            <person name="Arachchi H.M."/>
            <person name="Berlin A.M."/>
            <person name="Chapman S.B."/>
            <person name="Gainer-Dewar J."/>
            <person name="Goldberg J."/>
            <person name="Griggs A."/>
            <person name="Gujja S."/>
            <person name="Hansen M."/>
            <person name="Howarth C."/>
            <person name="Imamovic A."/>
            <person name="Ireland A."/>
            <person name="Larimer J."/>
            <person name="McCowan C."/>
            <person name="Murphy C."/>
            <person name="Pearson M."/>
            <person name="Poon T.W."/>
            <person name="Priest M."/>
            <person name="Roberts A."/>
            <person name="Saif S."/>
            <person name="Shea T."/>
            <person name="Sisk P."/>
            <person name="Sykes S."/>
            <person name="Wortman J."/>
            <person name="Nusbaum C."/>
            <person name="Birren B."/>
        </authorList>
    </citation>
    <scope>NUCLEOTIDE SEQUENCE [LARGE SCALE GENOMIC DNA]</scope>
    <source>
        <strain evidence="2 3">G22</strain>
    </source>
</reference>
<dbReference type="PATRIC" id="fig|1235795.3.peg.353"/>
<dbReference type="STRING" id="1235795.C812_00381"/>
<name>R9LRW7_9BACL</name>
<dbReference type="SUPFAM" id="SSF55729">
    <property type="entry name" value="Acyl-CoA N-acyltransferases (Nat)"/>
    <property type="match status" value="1"/>
</dbReference>
<proteinExistence type="predicted"/>
<dbReference type="PANTHER" id="PTHR43415">
    <property type="entry name" value="SPERMIDINE N(1)-ACETYLTRANSFERASE"/>
    <property type="match status" value="1"/>
</dbReference>
<dbReference type="CDD" id="cd04301">
    <property type="entry name" value="NAT_SF"/>
    <property type="match status" value="1"/>
</dbReference>
<dbReference type="Gene3D" id="3.40.630.30">
    <property type="match status" value="1"/>
</dbReference>
<dbReference type="HOGENOM" id="CLU_013985_3_2_9"/>
<comment type="caution">
    <text evidence="2">The sequence shown here is derived from an EMBL/GenBank/DDBJ whole genome shotgun (WGS) entry which is preliminary data.</text>
</comment>